<reference evidence="2" key="1">
    <citation type="journal article" date="2019" name="Int. J. Syst. Evol. Microbiol.">
        <title>The Global Catalogue of Microorganisms (GCM) 10K type strain sequencing project: providing services to taxonomists for standard genome sequencing and annotation.</title>
        <authorList>
            <consortium name="The Broad Institute Genomics Platform"/>
            <consortium name="The Broad Institute Genome Sequencing Center for Infectious Disease"/>
            <person name="Wu L."/>
            <person name="Ma J."/>
        </authorList>
    </citation>
    <scope>NUCLEOTIDE SEQUENCE [LARGE SCALE GENOMIC DNA]</scope>
    <source>
        <strain evidence="2">JCM 4395</strain>
    </source>
</reference>
<name>A0ABP6AFD1_STRLO</name>
<dbReference type="EMBL" id="BAAASG010000021">
    <property type="protein sequence ID" value="GAA2514345.1"/>
    <property type="molecule type" value="Genomic_DNA"/>
</dbReference>
<comment type="caution">
    <text evidence="1">The sequence shown here is derived from an EMBL/GenBank/DDBJ whole genome shotgun (WGS) entry which is preliminary data.</text>
</comment>
<protein>
    <submittedName>
        <fullName evidence="1">Uncharacterized protein</fullName>
    </submittedName>
</protein>
<evidence type="ECO:0000313" key="2">
    <source>
        <dbReference type="Proteomes" id="UP001501777"/>
    </source>
</evidence>
<evidence type="ECO:0000313" key="1">
    <source>
        <dbReference type="EMBL" id="GAA2514345.1"/>
    </source>
</evidence>
<proteinExistence type="predicted"/>
<keyword evidence="2" id="KW-1185">Reference proteome</keyword>
<gene>
    <name evidence="1" type="ORF">GCM10010276_73020</name>
</gene>
<sequence>MHMTSQAPEFAEALKSCDLHPCVTDLIYYDGPNQRGDEVVDHTLACRPIEL</sequence>
<organism evidence="1 2">
    <name type="scientific">Streptomyces longisporus</name>
    <dbReference type="NCBI Taxonomy" id="1948"/>
    <lineage>
        <taxon>Bacteria</taxon>
        <taxon>Bacillati</taxon>
        <taxon>Actinomycetota</taxon>
        <taxon>Actinomycetes</taxon>
        <taxon>Kitasatosporales</taxon>
        <taxon>Streptomycetaceae</taxon>
        <taxon>Streptomyces</taxon>
    </lineage>
</organism>
<dbReference type="Proteomes" id="UP001501777">
    <property type="component" value="Unassembled WGS sequence"/>
</dbReference>
<accession>A0ABP6AFD1</accession>